<dbReference type="GO" id="GO:0030163">
    <property type="term" value="P:protein catabolic process"/>
    <property type="evidence" value="ECO:0007669"/>
    <property type="project" value="UniProtKB-UniRule"/>
</dbReference>
<dbReference type="InterPro" id="IPR042203">
    <property type="entry name" value="Leu/Phe-tRNA_Trfase_C"/>
</dbReference>
<dbReference type="GO" id="GO:0008914">
    <property type="term" value="F:leucyl-tRNA--protein transferase activity"/>
    <property type="evidence" value="ECO:0007669"/>
    <property type="project" value="UniProtKB-UniRule"/>
</dbReference>
<keyword evidence="3 4" id="KW-0012">Acyltransferase</keyword>
<dbReference type="Pfam" id="PF03588">
    <property type="entry name" value="Leu_Phe_trans"/>
    <property type="match status" value="1"/>
</dbReference>
<dbReference type="InterPro" id="IPR004616">
    <property type="entry name" value="Leu/Phe-tRNA_Trfase"/>
</dbReference>
<dbReference type="GO" id="GO:0005737">
    <property type="term" value="C:cytoplasm"/>
    <property type="evidence" value="ECO:0007669"/>
    <property type="project" value="UniProtKB-SubCell"/>
</dbReference>
<organism evidence="5 6">
    <name type="scientific">Ottowia testudinis</name>
    <dbReference type="NCBI Taxonomy" id="2816950"/>
    <lineage>
        <taxon>Bacteria</taxon>
        <taxon>Pseudomonadati</taxon>
        <taxon>Pseudomonadota</taxon>
        <taxon>Betaproteobacteria</taxon>
        <taxon>Burkholderiales</taxon>
        <taxon>Comamonadaceae</taxon>
        <taxon>Ottowia</taxon>
    </lineage>
</organism>
<evidence type="ECO:0000313" key="5">
    <source>
        <dbReference type="EMBL" id="QTD44049.1"/>
    </source>
</evidence>
<evidence type="ECO:0000256" key="4">
    <source>
        <dbReference type="HAMAP-Rule" id="MF_00688"/>
    </source>
</evidence>
<comment type="function">
    <text evidence="4">Functions in the N-end rule pathway of protein degradation where it conjugates Leu, Phe and, less efficiently, Met from aminoacyl-tRNAs to the N-termini of proteins containing an N-terminal arginine or lysine.</text>
</comment>
<dbReference type="PANTHER" id="PTHR30098">
    <property type="entry name" value="LEUCYL/PHENYLALANYL-TRNA--PROTEIN TRANSFERASE"/>
    <property type="match status" value="1"/>
</dbReference>
<name>A0A975CEG9_9BURK</name>
<dbReference type="InterPro" id="IPR042221">
    <property type="entry name" value="Leu/Phe-tRNA_Trfase_N"/>
</dbReference>
<dbReference type="Gene3D" id="3.30.70.3550">
    <property type="entry name" value="Leucyl/phenylalanyl-tRNA-protein transferase, N-terminal domain"/>
    <property type="match status" value="1"/>
</dbReference>
<gene>
    <name evidence="4" type="primary">aat</name>
    <name evidence="5" type="ORF">J1M35_12990</name>
</gene>
<keyword evidence="6" id="KW-1185">Reference proteome</keyword>
<accession>A0A975CEG9</accession>
<comment type="subcellular location">
    <subcellularLocation>
        <location evidence="4">Cytoplasm</location>
    </subcellularLocation>
</comment>
<comment type="similarity">
    <text evidence="4">Belongs to the L/F-transferase family.</text>
</comment>
<dbReference type="KEGG" id="otd:J1M35_12990"/>
<keyword evidence="2 4" id="KW-0808">Transferase</keyword>
<comment type="catalytic activity">
    <reaction evidence="4">
        <text>L-phenylalanyl-tRNA(Phe) + an N-terminal L-alpha-aminoacyl-[protein] = an N-terminal L-phenylalanyl-L-alpha-aminoacyl-[protein] + tRNA(Phe)</text>
        <dbReference type="Rhea" id="RHEA:43632"/>
        <dbReference type="Rhea" id="RHEA-COMP:9668"/>
        <dbReference type="Rhea" id="RHEA-COMP:9699"/>
        <dbReference type="Rhea" id="RHEA-COMP:10636"/>
        <dbReference type="Rhea" id="RHEA-COMP:10637"/>
        <dbReference type="ChEBI" id="CHEBI:78442"/>
        <dbReference type="ChEBI" id="CHEBI:78531"/>
        <dbReference type="ChEBI" id="CHEBI:78597"/>
        <dbReference type="ChEBI" id="CHEBI:83561"/>
        <dbReference type="EC" id="2.3.2.6"/>
    </reaction>
</comment>
<dbReference type="Gene3D" id="3.40.630.70">
    <property type="entry name" value="Leucyl/phenylalanyl-tRNA-protein transferase, C-terminal domain"/>
    <property type="match status" value="1"/>
</dbReference>
<evidence type="ECO:0000256" key="2">
    <source>
        <dbReference type="ARBA" id="ARBA00022679"/>
    </source>
</evidence>
<reference evidence="5" key="1">
    <citation type="submission" date="2021-03" db="EMBL/GenBank/DDBJ databases">
        <title>Ottowia sp. 27C isolated from the cloaca of a Giant Asian pond turtle (Heosemys grandis).</title>
        <authorList>
            <person name="Spergser J."/>
            <person name="Busse H.-J."/>
        </authorList>
    </citation>
    <scope>NUCLEOTIDE SEQUENCE</scope>
    <source>
        <strain evidence="5">27C</strain>
    </source>
</reference>
<dbReference type="HAMAP" id="MF_00688">
    <property type="entry name" value="Leu_Phe_trans"/>
    <property type="match status" value="1"/>
</dbReference>
<evidence type="ECO:0000256" key="1">
    <source>
        <dbReference type="ARBA" id="ARBA00022490"/>
    </source>
</evidence>
<comment type="catalytic activity">
    <reaction evidence="4">
        <text>N-terminal L-lysyl-[protein] + L-leucyl-tRNA(Leu) = N-terminal L-leucyl-L-lysyl-[protein] + tRNA(Leu) + H(+)</text>
        <dbReference type="Rhea" id="RHEA:12340"/>
        <dbReference type="Rhea" id="RHEA-COMP:9613"/>
        <dbReference type="Rhea" id="RHEA-COMP:9622"/>
        <dbReference type="Rhea" id="RHEA-COMP:12670"/>
        <dbReference type="Rhea" id="RHEA-COMP:12671"/>
        <dbReference type="ChEBI" id="CHEBI:15378"/>
        <dbReference type="ChEBI" id="CHEBI:65249"/>
        <dbReference type="ChEBI" id="CHEBI:78442"/>
        <dbReference type="ChEBI" id="CHEBI:78494"/>
        <dbReference type="ChEBI" id="CHEBI:133043"/>
        <dbReference type="EC" id="2.3.2.6"/>
    </reaction>
</comment>
<dbReference type="InterPro" id="IPR016181">
    <property type="entry name" value="Acyl_CoA_acyltransferase"/>
</dbReference>
<keyword evidence="1 4" id="KW-0963">Cytoplasm</keyword>
<comment type="catalytic activity">
    <reaction evidence="4">
        <text>N-terminal L-arginyl-[protein] + L-leucyl-tRNA(Leu) = N-terminal L-leucyl-L-arginyl-[protein] + tRNA(Leu) + H(+)</text>
        <dbReference type="Rhea" id="RHEA:50416"/>
        <dbReference type="Rhea" id="RHEA-COMP:9613"/>
        <dbReference type="Rhea" id="RHEA-COMP:9622"/>
        <dbReference type="Rhea" id="RHEA-COMP:12672"/>
        <dbReference type="Rhea" id="RHEA-COMP:12673"/>
        <dbReference type="ChEBI" id="CHEBI:15378"/>
        <dbReference type="ChEBI" id="CHEBI:64719"/>
        <dbReference type="ChEBI" id="CHEBI:78442"/>
        <dbReference type="ChEBI" id="CHEBI:78494"/>
        <dbReference type="ChEBI" id="CHEBI:133044"/>
        <dbReference type="EC" id="2.3.2.6"/>
    </reaction>
</comment>
<evidence type="ECO:0000313" key="6">
    <source>
        <dbReference type="Proteomes" id="UP000663903"/>
    </source>
</evidence>
<dbReference type="SUPFAM" id="SSF55729">
    <property type="entry name" value="Acyl-CoA N-acyltransferases (Nat)"/>
    <property type="match status" value="1"/>
</dbReference>
<sequence length="253" mass="27524">MTARPSLALLQPGDAFPPLSQAWPARSPAPGLIAAGGTLDVPTLVAAYSATIFPWFSEGEPILWWSPDPRMVLPVTRFRLHRSLRRVVQAFRANASCEIRIDSAFEAVIAACAAARRPAQSGTWIGPEMQQAYAALHRAGHAHSVETWVDGRLVGGLYCVAIGRAVFGESMFTEVNDGSKIALTALVALCRAQGRPLIDCQQNTHHLAFMGAAEMPRAEFAAAVRQLAREPAAPWRFDPVYWDALMPRSPADR</sequence>
<protein>
    <recommendedName>
        <fullName evidence="4">Leucyl/phenylalanyl-tRNA--protein transferase</fullName>
        <ecNumber evidence="4">2.3.2.6</ecNumber>
    </recommendedName>
    <alternativeName>
        <fullName evidence="4">L/F-transferase</fullName>
    </alternativeName>
    <alternativeName>
        <fullName evidence="4">Leucyltransferase</fullName>
    </alternativeName>
    <alternativeName>
        <fullName evidence="4">Phenyalanyltransferase</fullName>
    </alternativeName>
</protein>
<dbReference type="RefSeq" id="WP_208007455.1">
    <property type="nucleotide sequence ID" value="NZ_CP071796.1"/>
</dbReference>
<evidence type="ECO:0000256" key="3">
    <source>
        <dbReference type="ARBA" id="ARBA00023315"/>
    </source>
</evidence>
<dbReference type="Proteomes" id="UP000663903">
    <property type="component" value="Chromosome"/>
</dbReference>
<dbReference type="EMBL" id="CP071796">
    <property type="protein sequence ID" value="QTD44049.1"/>
    <property type="molecule type" value="Genomic_DNA"/>
</dbReference>
<dbReference type="PANTHER" id="PTHR30098:SF2">
    <property type="entry name" value="LEUCYL_PHENYLALANYL-TRNA--PROTEIN TRANSFERASE"/>
    <property type="match status" value="1"/>
</dbReference>
<dbReference type="AlphaFoldDB" id="A0A975CEG9"/>
<dbReference type="EC" id="2.3.2.6" evidence="4"/>
<proteinExistence type="inferred from homology"/>
<dbReference type="NCBIfam" id="TIGR00667">
    <property type="entry name" value="aat"/>
    <property type="match status" value="1"/>
</dbReference>